<dbReference type="GO" id="GO:0016740">
    <property type="term" value="F:transferase activity"/>
    <property type="evidence" value="ECO:0007669"/>
    <property type="project" value="UniProtKB-KW"/>
</dbReference>
<sequence length="241" mass="27171">MTIKDSIYASEQQVKDFSFDQNVVEVFPDMIQRSVPGYATIVSTMGKLAGEYAQSNSNLYDLGCSLGAVTLSMRRNIRTDNCHIIAVDNSQAMVERCKVHLQGFKSDVPVTVTLGDINELEIQNASVVAMNFTLQFIPHAQRQAVLEKIYANLKPGGVLLLSEKIKAENEQCDNLLIDLHHDFKRHNGYSELEISQKRTAIENVMRPDTLSAHFTRLQDIGFSQTQVWYQCFNFCSMVAIK</sequence>
<dbReference type="AlphaFoldDB" id="A0A0F9RR73"/>
<feature type="domain" description="Methyltransferase" evidence="3">
    <location>
        <begin position="61"/>
        <end position="157"/>
    </location>
</feature>
<dbReference type="PANTHER" id="PTHR43861">
    <property type="entry name" value="TRANS-ACONITATE 2-METHYLTRANSFERASE-RELATED"/>
    <property type="match status" value="1"/>
</dbReference>
<dbReference type="InterPro" id="IPR041698">
    <property type="entry name" value="Methyltransf_25"/>
</dbReference>
<dbReference type="HAMAP" id="MF_01589">
    <property type="entry name" value="Cx_SAM_synthase"/>
    <property type="match status" value="1"/>
</dbReference>
<evidence type="ECO:0000259" key="3">
    <source>
        <dbReference type="Pfam" id="PF13649"/>
    </source>
</evidence>
<dbReference type="NCBIfam" id="TIGR00740">
    <property type="entry name" value="carboxy-S-adenosyl-L-methionine synthase CmoA"/>
    <property type="match status" value="1"/>
</dbReference>
<name>A0A0F9RR73_9ZZZZ</name>
<dbReference type="EMBL" id="LAZR01002632">
    <property type="protein sequence ID" value="KKN27496.1"/>
    <property type="molecule type" value="Genomic_DNA"/>
</dbReference>
<proteinExistence type="inferred from homology"/>
<keyword evidence="1" id="KW-0808">Transferase</keyword>
<reference evidence="4" key="1">
    <citation type="journal article" date="2015" name="Nature">
        <title>Complex archaea that bridge the gap between prokaryotes and eukaryotes.</title>
        <authorList>
            <person name="Spang A."/>
            <person name="Saw J.H."/>
            <person name="Jorgensen S.L."/>
            <person name="Zaremba-Niedzwiedzka K."/>
            <person name="Martijn J."/>
            <person name="Lind A.E."/>
            <person name="van Eijk R."/>
            <person name="Schleper C."/>
            <person name="Guy L."/>
            <person name="Ettema T.J."/>
        </authorList>
    </citation>
    <scope>NUCLEOTIDE SEQUENCE</scope>
</reference>
<dbReference type="SUPFAM" id="SSF53335">
    <property type="entry name" value="S-adenosyl-L-methionine-dependent methyltransferases"/>
    <property type="match status" value="1"/>
</dbReference>
<dbReference type="InterPro" id="IPR005271">
    <property type="entry name" value="CmoA"/>
</dbReference>
<evidence type="ECO:0000256" key="2">
    <source>
        <dbReference type="ARBA" id="ARBA00022691"/>
    </source>
</evidence>
<dbReference type="PANTHER" id="PTHR43861:SF2">
    <property type="entry name" value="CARBOXY-S-ADENOSYL-L-METHIONINE SYNTHASE"/>
    <property type="match status" value="1"/>
</dbReference>
<accession>A0A0F9RR73</accession>
<gene>
    <name evidence="4" type="ORF">LCGC14_0864070</name>
</gene>
<keyword evidence="2" id="KW-0949">S-adenosyl-L-methionine</keyword>
<dbReference type="CDD" id="cd02440">
    <property type="entry name" value="AdoMet_MTases"/>
    <property type="match status" value="1"/>
</dbReference>
<protein>
    <recommendedName>
        <fullName evidence="3">Methyltransferase domain-containing protein</fullName>
    </recommendedName>
</protein>
<organism evidence="4">
    <name type="scientific">marine sediment metagenome</name>
    <dbReference type="NCBI Taxonomy" id="412755"/>
    <lineage>
        <taxon>unclassified sequences</taxon>
        <taxon>metagenomes</taxon>
        <taxon>ecological metagenomes</taxon>
    </lineage>
</organism>
<evidence type="ECO:0000313" key="4">
    <source>
        <dbReference type="EMBL" id="KKN27496.1"/>
    </source>
</evidence>
<dbReference type="NCBIfam" id="NF011995">
    <property type="entry name" value="PRK15451.1"/>
    <property type="match status" value="1"/>
</dbReference>
<dbReference type="PIRSF" id="PIRSF006325">
    <property type="entry name" value="MeTrfase_bac"/>
    <property type="match status" value="1"/>
</dbReference>
<comment type="caution">
    <text evidence="4">The sequence shown here is derived from an EMBL/GenBank/DDBJ whole genome shotgun (WGS) entry which is preliminary data.</text>
</comment>
<dbReference type="GO" id="GO:0002098">
    <property type="term" value="P:tRNA wobble uridine modification"/>
    <property type="evidence" value="ECO:0007669"/>
    <property type="project" value="InterPro"/>
</dbReference>
<dbReference type="InterPro" id="IPR029063">
    <property type="entry name" value="SAM-dependent_MTases_sf"/>
</dbReference>
<dbReference type="Pfam" id="PF13649">
    <property type="entry name" value="Methyltransf_25"/>
    <property type="match status" value="1"/>
</dbReference>
<dbReference type="Gene3D" id="3.40.50.150">
    <property type="entry name" value="Vaccinia Virus protein VP39"/>
    <property type="match status" value="1"/>
</dbReference>
<evidence type="ECO:0000256" key="1">
    <source>
        <dbReference type="ARBA" id="ARBA00022679"/>
    </source>
</evidence>